<sequence length="475" mass="50357">MKNTLPAWMVRCLLACGLAGSPLGLLAQSNIEITPSYGLVPATNGNYTLNLAVNLNKPGAVVQAEHYPEGIFQANYATTRTANRYDAALTLPGQNLNQGLIRAYSINADSTTFAADLLYTVVTEATLRDNPKVTDRMGRVSFTPSAADRLNPYANGGFLQRLMIVSADYAPLLRGIPNGWQPVSDLVSVAATTGAGTVTNFQQNGLLEIGYQDWNLVPAEELTMSLFRWNETSLVWEKLACPQPDTLLDRLSININRPGTYTLLSMLSDHDASTVLVPGEQQIQVAAASLRTSSVVDTLGVLLARGGTEIILADGFFAYHGSQFDTQLTGSYCVTATGAGSAAREAFAESEPASRAGEAPAGLSPAALAAAQLSDSRVAVVHPNPAGAELTLTYRVRAANEGPVGVQGAPLGPQPVTIRLYDLTGRLKATVLAGALREPGIHHQPVAVGALRPALYVLELQVGNEPKRTLKVVKQ</sequence>
<name>A0A6J4LJV5_9SPHI</name>
<gene>
    <name evidence="2" type="ORF">AVDCRST_MAG56-7568</name>
</gene>
<organism evidence="2">
    <name type="scientific">uncultured Cytophagales bacterium</name>
    <dbReference type="NCBI Taxonomy" id="158755"/>
    <lineage>
        <taxon>Bacteria</taxon>
        <taxon>Pseudomonadati</taxon>
        <taxon>Bacteroidota</taxon>
        <taxon>Sphingobacteriia</taxon>
        <taxon>Sphingobacteriales</taxon>
        <taxon>environmental samples</taxon>
    </lineage>
</organism>
<protein>
    <recommendedName>
        <fullName evidence="3">Secretion system C-terminal sorting domain-containing protein</fullName>
    </recommendedName>
</protein>
<proteinExistence type="predicted"/>
<reference evidence="2" key="1">
    <citation type="submission" date="2020-02" db="EMBL/GenBank/DDBJ databases">
        <authorList>
            <person name="Meier V. D."/>
        </authorList>
    </citation>
    <scope>NUCLEOTIDE SEQUENCE</scope>
    <source>
        <strain evidence="2">AVDCRST_MAG56</strain>
    </source>
</reference>
<feature type="signal peptide" evidence="1">
    <location>
        <begin position="1"/>
        <end position="27"/>
    </location>
</feature>
<dbReference type="EMBL" id="CADCTQ010000635">
    <property type="protein sequence ID" value="CAA9334334.1"/>
    <property type="molecule type" value="Genomic_DNA"/>
</dbReference>
<evidence type="ECO:0000256" key="1">
    <source>
        <dbReference type="SAM" id="SignalP"/>
    </source>
</evidence>
<evidence type="ECO:0000313" key="2">
    <source>
        <dbReference type="EMBL" id="CAA9334334.1"/>
    </source>
</evidence>
<evidence type="ECO:0008006" key="3">
    <source>
        <dbReference type="Google" id="ProtNLM"/>
    </source>
</evidence>
<dbReference type="AlphaFoldDB" id="A0A6J4LJV5"/>
<feature type="chain" id="PRO_5026714648" description="Secretion system C-terminal sorting domain-containing protein" evidence="1">
    <location>
        <begin position="28"/>
        <end position="475"/>
    </location>
</feature>
<keyword evidence="1" id="KW-0732">Signal</keyword>
<accession>A0A6J4LJV5</accession>